<proteinExistence type="predicted"/>
<dbReference type="Proteomes" id="UP000586042">
    <property type="component" value="Unassembled WGS sequence"/>
</dbReference>
<dbReference type="AlphaFoldDB" id="A0A7Y6M7M8"/>
<dbReference type="EMBL" id="JABWGN010000028">
    <property type="protein sequence ID" value="NUW38193.1"/>
    <property type="molecule type" value="Genomic_DNA"/>
</dbReference>
<accession>A0A7Y6M7M8</accession>
<keyword evidence="3" id="KW-1185">Reference proteome</keyword>
<feature type="region of interest" description="Disordered" evidence="1">
    <location>
        <begin position="1"/>
        <end position="27"/>
    </location>
</feature>
<evidence type="ECO:0000313" key="2">
    <source>
        <dbReference type="EMBL" id="NUW38193.1"/>
    </source>
</evidence>
<evidence type="ECO:0000256" key="1">
    <source>
        <dbReference type="SAM" id="MobiDB-lite"/>
    </source>
</evidence>
<comment type="caution">
    <text evidence="2">The sequence shown here is derived from an EMBL/GenBank/DDBJ whole genome shotgun (WGS) entry which is preliminary data.</text>
</comment>
<protein>
    <submittedName>
        <fullName evidence="2">Uncharacterized protein</fullName>
    </submittedName>
</protein>
<evidence type="ECO:0000313" key="3">
    <source>
        <dbReference type="Proteomes" id="UP000586042"/>
    </source>
</evidence>
<sequence>MTNEGVHPAVVVRNASAADRPPIAPVKDDGSPYRYEMIFAGGSLRAYADEPGELVAALRPGYDALETPEERREARVRAALDTQVRVQAELAAAGPLEECTAEERAVLLGGRHVPPAPEEWTGPVPLVLVTSFYEPAGALPRPRGPEELQVWLDPADDWTLLRSLHAAGAIHVAVSQDRP</sequence>
<organism evidence="2 3">
    <name type="scientific">Nonomuraea montanisoli</name>
    <dbReference type="NCBI Taxonomy" id="2741721"/>
    <lineage>
        <taxon>Bacteria</taxon>
        <taxon>Bacillati</taxon>
        <taxon>Actinomycetota</taxon>
        <taxon>Actinomycetes</taxon>
        <taxon>Streptosporangiales</taxon>
        <taxon>Streptosporangiaceae</taxon>
        <taxon>Nonomuraea</taxon>
    </lineage>
</organism>
<gene>
    <name evidence="2" type="ORF">HTZ77_43370</name>
</gene>
<name>A0A7Y6M7M8_9ACTN</name>
<reference evidence="2 3" key="1">
    <citation type="submission" date="2020-06" db="EMBL/GenBank/DDBJ databases">
        <title>Nonomuraea sp. SMC257, a novel actinomycete isolated from soil.</title>
        <authorList>
            <person name="Chanama M."/>
        </authorList>
    </citation>
    <scope>NUCLEOTIDE SEQUENCE [LARGE SCALE GENOMIC DNA]</scope>
    <source>
        <strain evidence="2 3">SMC257</strain>
    </source>
</reference>
<dbReference type="RefSeq" id="WP_175595636.1">
    <property type="nucleotide sequence ID" value="NZ_JABWGN010000028.1"/>
</dbReference>